<keyword evidence="4" id="KW-1185">Reference proteome</keyword>
<keyword evidence="2" id="KW-0413">Isomerase</keyword>
<dbReference type="Pfam" id="PF00834">
    <property type="entry name" value="Ribul_P_3_epim"/>
    <property type="match status" value="1"/>
</dbReference>
<dbReference type="InterPro" id="IPR000056">
    <property type="entry name" value="Ribul_P_3_epim-like"/>
</dbReference>
<evidence type="ECO:0000313" key="4">
    <source>
        <dbReference type="Proteomes" id="UP000837675"/>
    </source>
</evidence>
<proteinExistence type="predicted"/>
<name>A0A8S4BUW8_9ACAR</name>
<reference evidence="3" key="1">
    <citation type="submission" date="2021-06" db="EMBL/GenBank/DDBJ databases">
        <authorList>
            <person name="Nardi T."/>
            <person name="Nardi T."/>
        </authorList>
    </citation>
    <scope>NUCLEOTIDE SEQUENCE</scope>
</reference>
<protein>
    <submittedName>
        <fullName evidence="3">Ribulose-phosphate 3-epimerase</fullName>
    </submittedName>
</protein>
<gene>
    <name evidence="3" type="primary">rpe_2</name>
    <name evidence="3" type="ORF">MHYMCMPASI_00013</name>
</gene>
<dbReference type="InterPro" id="IPR011060">
    <property type="entry name" value="RibuloseP-bd_barrel"/>
</dbReference>
<dbReference type="InterPro" id="IPR013785">
    <property type="entry name" value="Aldolase_TIM"/>
</dbReference>
<dbReference type="Gene3D" id="3.20.20.70">
    <property type="entry name" value="Aldolase class I"/>
    <property type="match status" value="1"/>
</dbReference>
<dbReference type="EMBL" id="CAJVAF010000005">
    <property type="protein sequence ID" value="CAG7588588.1"/>
    <property type="molecule type" value="Genomic_DNA"/>
</dbReference>
<keyword evidence="1" id="KW-0479">Metal-binding</keyword>
<organism evidence="3 4">
    <name type="scientific">Hyalomma marginatum</name>
    <dbReference type="NCBI Taxonomy" id="34627"/>
    <lineage>
        <taxon>Eukaryota</taxon>
        <taxon>Metazoa</taxon>
        <taxon>Ecdysozoa</taxon>
        <taxon>Arthropoda</taxon>
        <taxon>Chelicerata</taxon>
        <taxon>Arachnida</taxon>
        <taxon>Acari</taxon>
        <taxon>Parasitiformes</taxon>
        <taxon>Ixodida</taxon>
        <taxon>Ixodoidea</taxon>
        <taxon>Ixodidae</taxon>
        <taxon>Hyalomminae</taxon>
        <taxon>Hyalomma</taxon>
    </lineage>
</organism>
<dbReference type="GO" id="GO:0005975">
    <property type="term" value="P:carbohydrate metabolic process"/>
    <property type="evidence" value="ECO:0007669"/>
    <property type="project" value="InterPro"/>
</dbReference>
<dbReference type="GO" id="GO:0046872">
    <property type="term" value="F:metal ion binding"/>
    <property type="evidence" value="ECO:0007669"/>
    <property type="project" value="UniProtKB-KW"/>
</dbReference>
<comment type="caution">
    <text evidence="3">The sequence shown here is derived from an EMBL/GenBank/DDBJ whole genome shotgun (WGS) entry which is preliminary data.</text>
</comment>
<accession>A0A8S4BUW8</accession>
<evidence type="ECO:0000313" key="3">
    <source>
        <dbReference type="EMBL" id="CAG7588588.1"/>
    </source>
</evidence>
<dbReference type="Proteomes" id="UP000837675">
    <property type="component" value="Unassembled WGS sequence"/>
</dbReference>
<sequence length="46" mass="5098">MPKISASILSADFSILKDEIMKLEEAGADYITVDVMDCMFRTTISP</sequence>
<evidence type="ECO:0000256" key="2">
    <source>
        <dbReference type="ARBA" id="ARBA00023235"/>
    </source>
</evidence>
<dbReference type="AlphaFoldDB" id="A0A8S4BUW8"/>
<dbReference type="SUPFAM" id="SSF51366">
    <property type="entry name" value="Ribulose-phoshate binding barrel"/>
    <property type="match status" value="1"/>
</dbReference>
<dbReference type="GO" id="GO:0016857">
    <property type="term" value="F:racemase and epimerase activity, acting on carbohydrates and derivatives"/>
    <property type="evidence" value="ECO:0007669"/>
    <property type="project" value="InterPro"/>
</dbReference>
<evidence type="ECO:0000256" key="1">
    <source>
        <dbReference type="ARBA" id="ARBA00022723"/>
    </source>
</evidence>